<name>A0A5J4QI64_9ZZZZ</name>
<organism evidence="1">
    <name type="scientific">termite gut metagenome</name>
    <dbReference type="NCBI Taxonomy" id="433724"/>
    <lineage>
        <taxon>unclassified sequences</taxon>
        <taxon>metagenomes</taxon>
        <taxon>organismal metagenomes</taxon>
    </lineage>
</organism>
<comment type="caution">
    <text evidence="1">The sequence shown here is derived from an EMBL/GenBank/DDBJ whole genome shotgun (WGS) entry which is preliminary data.</text>
</comment>
<accession>A0A5J4QI64</accession>
<protein>
    <submittedName>
        <fullName evidence="1">Uncharacterized protein</fullName>
    </submittedName>
</protein>
<evidence type="ECO:0000313" key="1">
    <source>
        <dbReference type="EMBL" id="KAA6321195.1"/>
    </source>
</evidence>
<dbReference type="EMBL" id="SNRY01003379">
    <property type="protein sequence ID" value="KAA6321195.1"/>
    <property type="molecule type" value="Genomic_DNA"/>
</dbReference>
<proteinExistence type="predicted"/>
<gene>
    <name evidence="1" type="ORF">EZS27_029123</name>
</gene>
<reference evidence="1" key="1">
    <citation type="submission" date="2019-03" db="EMBL/GenBank/DDBJ databases">
        <title>Single cell metagenomics reveals metabolic interactions within the superorganism composed of flagellate Streblomastix strix and complex community of Bacteroidetes bacteria on its surface.</title>
        <authorList>
            <person name="Treitli S.C."/>
            <person name="Kolisko M."/>
            <person name="Husnik F."/>
            <person name="Keeling P."/>
            <person name="Hampl V."/>
        </authorList>
    </citation>
    <scope>NUCLEOTIDE SEQUENCE</scope>
    <source>
        <strain evidence="1">STM</strain>
    </source>
</reference>
<sequence>MSKSIKHTPIFNWVICQSNKYSKKLCNRKFRRYTHIALSKDKIPPVRLDEVMTEYDFKGDGKFYYRDASEKDMRK</sequence>
<dbReference type="AlphaFoldDB" id="A0A5J4QI64"/>